<comment type="caution">
    <text evidence="2">The sequence shown here is derived from an EMBL/GenBank/DDBJ whole genome shotgun (WGS) entry which is preliminary data.</text>
</comment>
<dbReference type="STRING" id="42673.A0A2K0WG46"/>
<keyword evidence="3" id="KW-1185">Reference proteome</keyword>
<evidence type="ECO:0000313" key="2">
    <source>
        <dbReference type="EMBL" id="PNP81245.1"/>
    </source>
</evidence>
<gene>
    <name evidence="2" type="ORF">FNYG_05277</name>
</gene>
<evidence type="ECO:0000313" key="3">
    <source>
        <dbReference type="Proteomes" id="UP000236664"/>
    </source>
</evidence>
<sequence>MSIFIVPEGFGDGKPVLSLWQWTHDDTGTEKSPSFRAESQKMLSGAGKGVNFSYHSYYDITCTWDEETEKLAVHMKGPQANQDLGEYTLSALIDRHSLRKEIKKLIDDLTVEKAKTGDLTKRLADAQAAHAVDLKKRDEDLTKSKNHDLEDHKAMEKLVSQLDYERASKAEVQKKLDQATTDLTAAEARLKAEAAKIVDLTARIATLEAQLEVEKREGDRLRGENKQKDQTIEKLEKVKNDLQCQLEQA</sequence>
<accession>A0A2K0WG46</accession>
<evidence type="ECO:0000256" key="1">
    <source>
        <dbReference type="SAM" id="Coils"/>
    </source>
</evidence>
<dbReference type="AlphaFoldDB" id="A0A2K0WG46"/>
<reference evidence="2 3" key="1">
    <citation type="submission" date="2017-06" db="EMBL/GenBank/DDBJ databases">
        <title>Genome of Fusarium nygamai isolate CS10214.</title>
        <authorList>
            <person name="Gardiner D.M."/>
            <person name="Obanor F."/>
            <person name="Kazan K."/>
        </authorList>
    </citation>
    <scope>NUCLEOTIDE SEQUENCE [LARGE SCALE GENOMIC DNA]</scope>
    <source>
        <strain evidence="2 3">CS10214</strain>
    </source>
</reference>
<dbReference type="Proteomes" id="UP000236664">
    <property type="component" value="Unassembled WGS sequence"/>
</dbReference>
<keyword evidence="1" id="KW-0175">Coiled coil</keyword>
<protein>
    <submittedName>
        <fullName evidence="2">Uncharacterized protein</fullName>
    </submittedName>
</protein>
<dbReference type="EMBL" id="MTQA01000070">
    <property type="protein sequence ID" value="PNP81245.1"/>
    <property type="molecule type" value="Genomic_DNA"/>
</dbReference>
<dbReference type="OrthoDB" id="4332097at2759"/>
<organism evidence="2 3">
    <name type="scientific">Gibberella nygamai</name>
    <name type="common">Bean root rot disease fungus</name>
    <name type="synonym">Fusarium nygamai</name>
    <dbReference type="NCBI Taxonomy" id="42673"/>
    <lineage>
        <taxon>Eukaryota</taxon>
        <taxon>Fungi</taxon>
        <taxon>Dikarya</taxon>
        <taxon>Ascomycota</taxon>
        <taxon>Pezizomycotina</taxon>
        <taxon>Sordariomycetes</taxon>
        <taxon>Hypocreomycetidae</taxon>
        <taxon>Hypocreales</taxon>
        <taxon>Nectriaceae</taxon>
        <taxon>Fusarium</taxon>
        <taxon>Fusarium fujikuroi species complex</taxon>
    </lineage>
</organism>
<name>A0A2K0WG46_GIBNY</name>
<proteinExistence type="predicted"/>
<feature type="coiled-coil region" evidence="1">
    <location>
        <begin position="169"/>
        <end position="248"/>
    </location>
</feature>